<organism evidence="2 3">
    <name type="scientific">Capsicum annuum</name>
    <name type="common">Capsicum pepper</name>
    <dbReference type="NCBI Taxonomy" id="4072"/>
    <lineage>
        <taxon>Eukaryota</taxon>
        <taxon>Viridiplantae</taxon>
        <taxon>Streptophyta</taxon>
        <taxon>Embryophyta</taxon>
        <taxon>Tracheophyta</taxon>
        <taxon>Spermatophyta</taxon>
        <taxon>Magnoliopsida</taxon>
        <taxon>eudicotyledons</taxon>
        <taxon>Gunneridae</taxon>
        <taxon>Pentapetalae</taxon>
        <taxon>asterids</taxon>
        <taxon>lamiids</taxon>
        <taxon>Solanales</taxon>
        <taxon>Solanaceae</taxon>
        <taxon>Solanoideae</taxon>
        <taxon>Capsiceae</taxon>
        <taxon>Capsicum</taxon>
    </lineage>
</organism>
<dbReference type="Proteomes" id="UP000222542">
    <property type="component" value="Unassembled WGS sequence"/>
</dbReference>
<dbReference type="Gene3D" id="2.170.130.20">
    <property type="entry name" value="LCCL-like domain"/>
    <property type="match status" value="1"/>
</dbReference>
<feature type="compositionally biased region" description="Basic and acidic residues" evidence="1">
    <location>
        <begin position="64"/>
        <end position="76"/>
    </location>
</feature>
<dbReference type="InterPro" id="IPR013951">
    <property type="entry name" value="Rxt3"/>
</dbReference>
<keyword evidence="3" id="KW-1185">Reference proteome</keyword>
<dbReference type="Gramene" id="PHT64588">
    <property type="protein sequence ID" value="PHT64588"/>
    <property type="gene ID" value="T459_29013"/>
</dbReference>
<proteinExistence type="predicted"/>
<name>A0A2G2Y4D3_CAPAN</name>
<dbReference type="InterPro" id="IPR036609">
    <property type="entry name" value="LCCL_sf"/>
</dbReference>
<feature type="compositionally biased region" description="Basic and acidic residues" evidence="1">
    <location>
        <begin position="224"/>
        <end position="243"/>
    </location>
</feature>
<comment type="caution">
    <text evidence="2">The sequence shown here is derived from an EMBL/GenBank/DDBJ whole genome shotgun (WGS) entry which is preliminary data.</text>
</comment>
<reference evidence="2 3" key="1">
    <citation type="journal article" date="2014" name="Nat. Genet.">
        <title>Genome sequence of the hot pepper provides insights into the evolution of pungency in Capsicum species.</title>
        <authorList>
            <person name="Kim S."/>
            <person name="Park M."/>
            <person name="Yeom S.I."/>
            <person name="Kim Y.M."/>
            <person name="Lee J.M."/>
            <person name="Lee H.A."/>
            <person name="Seo E."/>
            <person name="Choi J."/>
            <person name="Cheong K."/>
            <person name="Kim K.T."/>
            <person name="Jung K."/>
            <person name="Lee G.W."/>
            <person name="Oh S.K."/>
            <person name="Bae C."/>
            <person name="Kim S.B."/>
            <person name="Lee H.Y."/>
            <person name="Kim S.Y."/>
            <person name="Kim M.S."/>
            <person name="Kang B.C."/>
            <person name="Jo Y.D."/>
            <person name="Yang H.B."/>
            <person name="Jeong H.J."/>
            <person name="Kang W.H."/>
            <person name="Kwon J.K."/>
            <person name="Shin C."/>
            <person name="Lim J.Y."/>
            <person name="Park J.H."/>
            <person name="Huh J.H."/>
            <person name="Kim J.S."/>
            <person name="Kim B.D."/>
            <person name="Cohen O."/>
            <person name="Paran I."/>
            <person name="Suh M.C."/>
            <person name="Lee S.B."/>
            <person name="Kim Y.K."/>
            <person name="Shin Y."/>
            <person name="Noh S.J."/>
            <person name="Park J."/>
            <person name="Seo Y.S."/>
            <person name="Kwon S.Y."/>
            <person name="Kim H.A."/>
            <person name="Park J.M."/>
            <person name="Kim H.J."/>
            <person name="Choi S.B."/>
            <person name="Bosland P.W."/>
            <person name="Reeves G."/>
            <person name="Jo S.H."/>
            <person name="Lee B.W."/>
            <person name="Cho H.T."/>
            <person name="Choi H.S."/>
            <person name="Lee M.S."/>
            <person name="Yu Y."/>
            <person name="Do Choi Y."/>
            <person name="Park B.S."/>
            <person name="van Deynze A."/>
            <person name="Ashrafi H."/>
            <person name="Hill T."/>
            <person name="Kim W.T."/>
            <person name="Pai H.S."/>
            <person name="Ahn H.K."/>
            <person name="Yeam I."/>
            <person name="Giovannoni J.J."/>
            <person name="Rose J.K."/>
            <person name="Sorensen I."/>
            <person name="Lee S.J."/>
            <person name="Kim R.W."/>
            <person name="Choi I.Y."/>
            <person name="Choi B.S."/>
            <person name="Lim J.S."/>
            <person name="Lee Y.H."/>
            <person name="Choi D."/>
        </authorList>
    </citation>
    <scope>NUCLEOTIDE SEQUENCE [LARGE SCALE GENOMIC DNA]</scope>
    <source>
        <strain evidence="3">cv. CM334</strain>
    </source>
</reference>
<evidence type="ECO:0008006" key="4">
    <source>
        <dbReference type="Google" id="ProtNLM"/>
    </source>
</evidence>
<dbReference type="SUPFAM" id="SSF69848">
    <property type="entry name" value="LCCL domain"/>
    <property type="match status" value="1"/>
</dbReference>
<feature type="compositionally biased region" description="Basic and acidic residues" evidence="1">
    <location>
        <begin position="92"/>
        <end position="187"/>
    </location>
</feature>
<feature type="compositionally biased region" description="Acidic residues" evidence="1">
    <location>
        <begin position="392"/>
        <end position="401"/>
    </location>
</feature>
<sequence length="851" mass="97370">MSGTPNKRPHEDGGNGGGSNHSYSSAPKYSYDDSGAFPKVMSSGTPEYHASFDVGQNARMPKIQRTESSRDADRRSPVLPMYRVSSCPVVSHPDHSVASENRLEPKEINKEVKVDNRDAKSELRELYQGTKADKDDRFDSRADDGKDIKHNRDTYPEYKGDVKADKERFTGMSWKDSKEQNRGKRYPDLPVGNMDPWHASRTHGAAELGKEVLNSENRDFAKAREAVAENKMDLKGDDKYKDKDRKRKEGKHREWGERDKERNDCRNNLQLGNSTSDNKELLKEERESERWEKERNDLSKDKDKPKDWEKDHVKREVWTGVEREVLQSEKEVIDVPGKTNEPENSTVDQKKQKDHDSWKNTDRDGSERRKERDNDLEGERPEKRGRCHDKESEEGDMDTEGGGEREREAFNYGVQQRKRMSRPRGSPMANRDPRFRSHTHENEGSQGKLLKYISWSCLKLVSSRRELSLAFTFADFVNWTMPRTTFEALEHRQEIVKHDVSAVNYKVGECMQELIKIWKEYESSKADGASDSSQSDPTLEIRIPAEHVSATNRQVRGGQLWGTDIYTNDSDLVAVLMHTGYCRTTASPLLPTITELRATIRVLPPQNCYISSLRNNVRSRAWGSPVGCSYRIERCSVVKKGGGTIDLEPCLTHSSTLEPTLAPVAVERTMTTRAAASNALRQQRFVREVTIQFNLCNEPWLKYSISVVADKGLKKALFTSSRLKKGEVLYLETHSKRYELCFSGEKMVKASTSQMHEMDVDKPPTYNVHMANGEKNGVNGENTMVDMFRFSRCKKPLPQKLMQSVGIPLPLEHVEVLEENLDWENIQWSQTGVWIAGKEYPLTRAHFLSPN</sequence>
<evidence type="ECO:0000313" key="3">
    <source>
        <dbReference type="Proteomes" id="UP000222542"/>
    </source>
</evidence>
<dbReference type="OMA" id="MDAGERH"/>
<reference evidence="2 3" key="2">
    <citation type="journal article" date="2017" name="Genome Biol.">
        <title>New reference genome sequences of hot pepper reveal the massive evolution of plant disease-resistance genes by retroduplication.</title>
        <authorList>
            <person name="Kim S."/>
            <person name="Park J."/>
            <person name="Yeom S.I."/>
            <person name="Kim Y.M."/>
            <person name="Seo E."/>
            <person name="Kim K.T."/>
            <person name="Kim M.S."/>
            <person name="Lee J.M."/>
            <person name="Cheong K."/>
            <person name="Shin H.S."/>
            <person name="Kim S.B."/>
            <person name="Han K."/>
            <person name="Lee J."/>
            <person name="Park M."/>
            <person name="Lee H.A."/>
            <person name="Lee H.Y."/>
            <person name="Lee Y."/>
            <person name="Oh S."/>
            <person name="Lee J.H."/>
            <person name="Choi E."/>
            <person name="Choi E."/>
            <person name="Lee S.E."/>
            <person name="Jeon J."/>
            <person name="Kim H."/>
            <person name="Choi G."/>
            <person name="Song H."/>
            <person name="Lee J."/>
            <person name="Lee S.C."/>
            <person name="Kwon J.K."/>
            <person name="Lee H.Y."/>
            <person name="Koo N."/>
            <person name="Hong Y."/>
            <person name="Kim R.W."/>
            <person name="Kang W.H."/>
            <person name="Huh J.H."/>
            <person name="Kang B.C."/>
            <person name="Yang T.J."/>
            <person name="Lee Y.H."/>
            <person name="Bennetzen J.L."/>
            <person name="Choi D."/>
        </authorList>
    </citation>
    <scope>NUCLEOTIDE SEQUENCE [LARGE SCALE GENOMIC DNA]</scope>
    <source>
        <strain evidence="3">cv. CM334</strain>
    </source>
</reference>
<feature type="region of interest" description="Disordered" evidence="1">
    <location>
        <begin position="1"/>
        <end position="211"/>
    </location>
</feature>
<feature type="compositionally biased region" description="Basic and acidic residues" evidence="1">
    <location>
        <begin position="348"/>
        <end position="391"/>
    </location>
</feature>
<protein>
    <recommendedName>
        <fullName evidence="4">Zinc finger CCCH domain-containing protein 13-like</fullName>
    </recommendedName>
</protein>
<accession>A0A2G2Y4D3</accession>
<gene>
    <name evidence="2" type="ORF">T459_29013</name>
</gene>
<feature type="region of interest" description="Disordered" evidence="1">
    <location>
        <begin position="224"/>
        <end position="443"/>
    </location>
</feature>
<dbReference type="AlphaFoldDB" id="A0A2G2Y4D3"/>
<evidence type="ECO:0000313" key="2">
    <source>
        <dbReference type="EMBL" id="PHT64588.1"/>
    </source>
</evidence>
<feature type="compositionally biased region" description="Basic and acidic residues" evidence="1">
    <location>
        <begin position="251"/>
        <end position="265"/>
    </location>
</feature>
<dbReference type="Pfam" id="PF08642">
    <property type="entry name" value="Rxt3"/>
    <property type="match status" value="1"/>
</dbReference>
<feature type="compositionally biased region" description="Basic and acidic residues" evidence="1">
    <location>
        <begin position="431"/>
        <end position="443"/>
    </location>
</feature>
<feature type="compositionally biased region" description="Polar residues" evidence="1">
    <location>
        <begin position="266"/>
        <end position="276"/>
    </location>
</feature>
<dbReference type="STRING" id="4072.A0A2G2Y4D3"/>
<dbReference type="EMBL" id="AYRZ02000012">
    <property type="protein sequence ID" value="PHT64588.1"/>
    <property type="molecule type" value="Genomic_DNA"/>
</dbReference>
<evidence type="ECO:0000256" key="1">
    <source>
        <dbReference type="SAM" id="MobiDB-lite"/>
    </source>
</evidence>
<feature type="compositionally biased region" description="Basic and acidic residues" evidence="1">
    <location>
        <begin position="277"/>
        <end position="333"/>
    </location>
</feature>